<protein>
    <recommendedName>
        <fullName evidence="3">RRM domain-containing protein</fullName>
    </recommendedName>
</protein>
<dbReference type="InterPro" id="IPR012677">
    <property type="entry name" value="Nucleotide-bd_a/b_plait_sf"/>
</dbReference>
<comment type="caution">
    <text evidence="4">The sequence shown here is derived from an EMBL/GenBank/DDBJ whole genome shotgun (WGS) entry which is preliminary data.</text>
</comment>
<accession>A0ABQ7K191</accession>
<dbReference type="InterPro" id="IPR035979">
    <property type="entry name" value="RBD_domain_sf"/>
</dbReference>
<dbReference type="CDD" id="cd00590">
    <property type="entry name" value="RRM_SF"/>
    <property type="match status" value="1"/>
</dbReference>
<proteinExistence type="predicted"/>
<evidence type="ECO:0000256" key="1">
    <source>
        <dbReference type="PROSITE-ProRule" id="PRU00176"/>
    </source>
</evidence>
<evidence type="ECO:0000313" key="5">
    <source>
        <dbReference type="Proteomes" id="UP001194696"/>
    </source>
</evidence>
<feature type="region of interest" description="Disordered" evidence="2">
    <location>
        <begin position="1"/>
        <end position="65"/>
    </location>
</feature>
<feature type="domain" description="RRM" evidence="3">
    <location>
        <begin position="328"/>
        <end position="399"/>
    </location>
</feature>
<name>A0ABQ7K191_9FUNG</name>
<reference evidence="4 5" key="1">
    <citation type="journal article" date="2020" name="Fungal Divers.">
        <title>Resolving the Mortierellaceae phylogeny through synthesis of multi-gene phylogenetics and phylogenomics.</title>
        <authorList>
            <person name="Vandepol N."/>
            <person name="Liber J."/>
            <person name="Desiro A."/>
            <person name="Na H."/>
            <person name="Kennedy M."/>
            <person name="Barry K."/>
            <person name="Grigoriev I.V."/>
            <person name="Miller A.N."/>
            <person name="O'Donnell K."/>
            <person name="Stajich J.E."/>
            <person name="Bonito G."/>
        </authorList>
    </citation>
    <scope>NUCLEOTIDE SEQUENCE [LARGE SCALE GENOMIC DNA]</scope>
    <source>
        <strain evidence="4 5">AD045</strain>
    </source>
</reference>
<evidence type="ECO:0000256" key="2">
    <source>
        <dbReference type="SAM" id="MobiDB-lite"/>
    </source>
</evidence>
<dbReference type="EMBL" id="JAAAIM010000366">
    <property type="protein sequence ID" value="KAG0289115.1"/>
    <property type="molecule type" value="Genomic_DNA"/>
</dbReference>
<keyword evidence="1" id="KW-0694">RNA-binding</keyword>
<dbReference type="SUPFAM" id="SSF54928">
    <property type="entry name" value="RNA-binding domain, RBD"/>
    <property type="match status" value="1"/>
</dbReference>
<dbReference type="Gene3D" id="3.30.70.330">
    <property type="match status" value="1"/>
</dbReference>
<dbReference type="SMART" id="SM00360">
    <property type="entry name" value="RRM"/>
    <property type="match status" value="1"/>
</dbReference>
<feature type="region of interest" description="Disordered" evidence="2">
    <location>
        <begin position="152"/>
        <end position="296"/>
    </location>
</feature>
<feature type="compositionally biased region" description="Low complexity" evidence="2">
    <location>
        <begin position="227"/>
        <end position="259"/>
    </location>
</feature>
<keyword evidence="5" id="KW-1185">Reference proteome</keyword>
<feature type="compositionally biased region" description="Polar residues" evidence="2">
    <location>
        <begin position="210"/>
        <end position="224"/>
    </location>
</feature>
<organism evidence="4 5">
    <name type="scientific">Linnemannia gamsii</name>
    <dbReference type="NCBI Taxonomy" id="64522"/>
    <lineage>
        <taxon>Eukaryota</taxon>
        <taxon>Fungi</taxon>
        <taxon>Fungi incertae sedis</taxon>
        <taxon>Mucoromycota</taxon>
        <taxon>Mortierellomycotina</taxon>
        <taxon>Mortierellomycetes</taxon>
        <taxon>Mortierellales</taxon>
        <taxon>Mortierellaceae</taxon>
        <taxon>Linnemannia</taxon>
    </lineage>
</organism>
<evidence type="ECO:0000259" key="3">
    <source>
        <dbReference type="PROSITE" id="PS50102"/>
    </source>
</evidence>
<evidence type="ECO:0000313" key="4">
    <source>
        <dbReference type="EMBL" id="KAG0289115.1"/>
    </source>
</evidence>
<sequence>MNQIDQSLDDLIKKQREQKKKMKGKTTQQKDTKIPKKTAGGIKSRTAIRTDRAIRAAKPNSPYAAPSKVRKETALFTASFKAAKEPIKEIFTAGYIPKPATNLKLVTVNRKVGLTTGKNQQQQVTGPLTTKSMRMVTTQQIKREGLTSATAAAAAAAARRDERIPTGPRIPETSAHTSAIRGGDNRRPGHPSGGRQVDRNPTQHPGDRGGNNTHQESRSGNFNGRISIPNNHNNSNAINLTTNHHNNNNNANKNNNNANSFNRQGGNPKAPEPVARQDNRPAGRAPPVATSSSMSMDVDMQVDNTPIAIKGSAPGQQTVAFRGESGPVTIEIENLDPGTTTDDVKYVCSRFGEIRSCDCSNGFAQVTYARKAAGIAAIDNLNGKKADNNQILRVTMRSEAILHDEAPSNVSRMPSSIAGPMKILQKAVHGTLRNHGNLYSDNILAAERVLREQQQRMAQLHDEEQRMAMLRMQNAQLGGLSSLSSGGVNRGFF</sequence>
<dbReference type="Pfam" id="PF00076">
    <property type="entry name" value="RRM_1"/>
    <property type="match status" value="1"/>
</dbReference>
<dbReference type="Proteomes" id="UP001194696">
    <property type="component" value="Unassembled WGS sequence"/>
</dbReference>
<gene>
    <name evidence="4" type="ORF">BGZ96_007236</name>
</gene>
<dbReference type="PROSITE" id="PS50102">
    <property type="entry name" value="RRM"/>
    <property type="match status" value="1"/>
</dbReference>
<dbReference type="InterPro" id="IPR000504">
    <property type="entry name" value="RRM_dom"/>
</dbReference>